<evidence type="ECO:0000313" key="2">
    <source>
        <dbReference type="EMBL" id="SPC21052.1"/>
    </source>
</evidence>
<dbReference type="EMBL" id="LT978514">
    <property type="protein sequence ID" value="SPC21052.1"/>
    <property type="molecule type" value="Genomic_DNA"/>
</dbReference>
<gene>
    <name evidence="2" type="ORF">CBM2594_B10156</name>
</gene>
<feature type="region of interest" description="Disordered" evidence="1">
    <location>
        <begin position="1"/>
        <end position="43"/>
    </location>
</feature>
<dbReference type="Proteomes" id="UP000257139">
    <property type="component" value="Chromosome CBM2594_b"/>
</dbReference>
<evidence type="ECO:0000256" key="1">
    <source>
        <dbReference type="SAM" id="MobiDB-lite"/>
    </source>
</evidence>
<reference evidence="2 3" key="1">
    <citation type="submission" date="2018-01" db="EMBL/GenBank/DDBJ databases">
        <authorList>
            <person name="Clerissi C."/>
        </authorList>
    </citation>
    <scope>NUCLEOTIDE SEQUENCE [LARGE SCALE GENOMIC DNA]</scope>
    <source>
        <strain evidence="2">Cupriavidus taiwanensis STM 6021</strain>
    </source>
</reference>
<accession>A0A7Z7JCK4</accession>
<evidence type="ECO:0000313" key="3">
    <source>
        <dbReference type="Proteomes" id="UP000257139"/>
    </source>
</evidence>
<organism evidence="2 3">
    <name type="scientific">Cupriavidus taiwanensis</name>
    <dbReference type="NCBI Taxonomy" id="164546"/>
    <lineage>
        <taxon>Bacteria</taxon>
        <taxon>Pseudomonadati</taxon>
        <taxon>Pseudomonadota</taxon>
        <taxon>Betaproteobacteria</taxon>
        <taxon>Burkholderiales</taxon>
        <taxon>Burkholderiaceae</taxon>
        <taxon>Cupriavidus</taxon>
    </lineage>
</organism>
<name>A0A7Z7JCK4_9BURK</name>
<proteinExistence type="predicted"/>
<feature type="compositionally biased region" description="Basic residues" evidence="1">
    <location>
        <begin position="1"/>
        <end position="10"/>
    </location>
</feature>
<protein>
    <submittedName>
        <fullName evidence="2">Uncharacterized protein</fullName>
    </submittedName>
</protein>
<dbReference type="AlphaFoldDB" id="A0A7Z7JCK4"/>
<sequence>MDRCRNRRAGNRGLPGGQRSGRRGWRNQREAAGDDPNVPPDTLQPGLAALLPRRETGACYCAGQAGVERIRSCSDVGGTPTRRGMGHLKPLCHRGMADAEAELGIKAFRRVVAPKYVKLNYFRSMLPGIVFDLHQCPACKASSSILCVNEYIKKECHPGMVVNFYPYTANVIILVHSVNRKEVMCWRPLSLWQNFLKHGGGVLQRHRW</sequence>